<gene>
    <name evidence="1" type="ORF">GU336_12005</name>
</gene>
<name>A0A6H0UIW5_9LACT</name>
<evidence type="ECO:0000313" key="2">
    <source>
        <dbReference type="Proteomes" id="UP000501945"/>
    </source>
</evidence>
<reference evidence="1 2" key="1">
    <citation type="submission" date="2019-12" db="EMBL/GenBank/DDBJ databases">
        <title>Whole genome sequences of Lactococcus raffinolactis strains isolated from sewage.</title>
        <authorList>
            <person name="Ybazeta G."/>
            <person name="Ross M."/>
            <person name="Brabant-Kirwan D."/>
            <person name="Saleh M."/>
            <person name="Dillon J.A."/>
            <person name="Splinter K."/>
            <person name="Nokhbeh R."/>
        </authorList>
    </citation>
    <scope>NUCLEOTIDE SEQUENCE [LARGE SCALE GENOMIC DNA]</scope>
    <source>
        <strain evidence="1 2">Lr_19_5</strain>
    </source>
</reference>
<dbReference type="AlphaFoldDB" id="A0A6H0UIW5"/>
<dbReference type="Proteomes" id="UP000501945">
    <property type="component" value="Chromosome"/>
</dbReference>
<proteinExistence type="predicted"/>
<sequence length="49" mass="5457">MRLLSDEVLLKEIGGFSWFCFACGQAGGSKATGLRHMQYYSHAGFVISW</sequence>
<evidence type="ECO:0000313" key="1">
    <source>
        <dbReference type="EMBL" id="QIW54797.1"/>
    </source>
</evidence>
<dbReference type="EMBL" id="CP047616">
    <property type="protein sequence ID" value="QIW54797.1"/>
    <property type="molecule type" value="Genomic_DNA"/>
</dbReference>
<organism evidence="1 2">
    <name type="scientific">Pseudolactococcus raffinolactis</name>
    <dbReference type="NCBI Taxonomy" id="1366"/>
    <lineage>
        <taxon>Bacteria</taxon>
        <taxon>Bacillati</taxon>
        <taxon>Bacillota</taxon>
        <taxon>Bacilli</taxon>
        <taxon>Lactobacillales</taxon>
        <taxon>Streptococcaceae</taxon>
        <taxon>Pseudolactococcus</taxon>
    </lineage>
</organism>
<protein>
    <submittedName>
        <fullName evidence="1">Uncharacterized protein</fullName>
    </submittedName>
</protein>
<accession>A0A6H0UIW5</accession>
<dbReference type="RefSeq" id="WP_167839145.1">
    <property type="nucleotide sequence ID" value="NZ_CP047616.1"/>
</dbReference>